<evidence type="ECO:0000313" key="1">
    <source>
        <dbReference type="EMBL" id="KAJ0089171.1"/>
    </source>
</evidence>
<name>A0ACC1AR82_9ROSI</name>
<dbReference type="EMBL" id="CM047905">
    <property type="protein sequence ID" value="KAJ0089171.1"/>
    <property type="molecule type" value="Genomic_DNA"/>
</dbReference>
<dbReference type="Proteomes" id="UP001164250">
    <property type="component" value="Chromosome 9"/>
</dbReference>
<protein>
    <submittedName>
        <fullName evidence="1">Uncharacterized protein</fullName>
    </submittedName>
</protein>
<organism evidence="1 2">
    <name type="scientific">Pistacia atlantica</name>
    <dbReference type="NCBI Taxonomy" id="434234"/>
    <lineage>
        <taxon>Eukaryota</taxon>
        <taxon>Viridiplantae</taxon>
        <taxon>Streptophyta</taxon>
        <taxon>Embryophyta</taxon>
        <taxon>Tracheophyta</taxon>
        <taxon>Spermatophyta</taxon>
        <taxon>Magnoliopsida</taxon>
        <taxon>eudicotyledons</taxon>
        <taxon>Gunneridae</taxon>
        <taxon>Pentapetalae</taxon>
        <taxon>rosids</taxon>
        <taxon>malvids</taxon>
        <taxon>Sapindales</taxon>
        <taxon>Anacardiaceae</taxon>
        <taxon>Pistacia</taxon>
    </lineage>
</organism>
<comment type="caution">
    <text evidence="1">The sequence shown here is derived from an EMBL/GenBank/DDBJ whole genome shotgun (WGS) entry which is preliminary data.</text>
</comment>
<reference evidence="2" key="1">
    <citation type="journal article" date="2023" name="G3 (Bethesda)">
        <title>Genome assembly and association tests identify interacting loci associated with vigor, precocity, and sex in interspecific pistachio rootstocks.</title>
        <authorList>
            <person name="Palmer W."/>
            <person name="Jacygrad E."/>
            <person name="Sagayaradj S."/>
            <person name="Cavanaugh K."/>
            <person name="Han R."/>
            <person name="Bertier L."/>
            <person name="Beede B."/>
            <person name="Kafkas S."/>
            <person name="Golino D."/>
            <person name="Preece J."/>
            <person name="Michelmore R."/>
        </authorList>
    </citation>
    <scope>NUCLEOTIDE SEQUENCE [LARGE SCALE GENOMIC DNA]</scope>
</reference>
<accession>A0ACC1AR82</accession>
<sequence length="140" mass="15407">MESARVVSLSNGSRSEDRSGILPVENGHCASPRGLPKYKRQRVSAVRDFPPSCGQLTPNRDTVVGIVCPEADNLVHSSNHLERPKLVSVDPEGALFTESANLNPFERKISSGSKAFEWGRYWCLEERDVPGKWSEGIVAT</sequence>
<proteinExistence type="predicted"/>
<gene>
    <name evidence="1" type="ORF">Patl1_32968</name>
</gene>
<evidence type="ECO:0000313" key="2">
    <source>
        <dbReference type="Proteomes" id="UP001164250"/>
    </source>
</evidence>
<keyword evidence="2" id="KW-1185">Reference proteome</keyword>